<accession>A0A067PB17</accession>
<dbReference type="HOGENOM" id="CLU_008455_11_6_1"/>
<organism evidence="11 12">
    <name type="scientific">Pleurotus ostreatus (strain PC15)</name>
    <name type="common">Oyster mushroom</name>
    <dbReference type="NCBI Taxonomy" id="1137138"/>
    <lineage>
        <taxon>Eukaryota</taxon>
        <taxon>Fungi</taxon>
        <taxon>Dikarya</taxon>
        <taxon>Basidiomycota</taxon>
        <taxon>Agaricomycotina</taxon>
        <taxon>Agaricomycetes</taxon>
        <taxon>Agaricomycetidae</taxon>
        <taxon>Agaricales</taxon>
        <taxon>Pleurotineae</taxon>
        <taxon>Pleurotaceae</taxon>
        <taxon>Pleurotus</taxon>
    </lineage>
</organism>
<feature type="transmembrane region" description="Helical" evidence="9">
    <location>
        <begin position="233"/>
        <end position="253"/>
    </location>
</feature>
<evidence type="ECO:0000256" key="4">
    <source>
        <dbReference type="ARBA" id="ARBA00022692"/>
    </source>
</evidence>
<dbReference type="GO" id="GO:0022857">
    <property type="term" value="F:transmembrane transporter activity"/>
    <property type="evidence" value="ECO:0007669"/>
    <property type="project" value="InterPro"/>
</dbReference>
<feature type="transmembrane region" description="Helical" evidence="9">
    <location>
        <begin position="105"/>
        <end position="122"/>
    </location>
</feature>
<protein>
    <recommendedName>
        <fullName evidence="10">Major facilitator superfamily (MFS) profile domain-containing protein</fullName>
    </recommendedName>
</protein>
<keyword evidence="3" id="KW-1003">Cell membrane</keyword>
<evidence type="ECO:0000256" key="3">
    <source>
        <dbReference type="ARBA" id="ARBA00022475"/>
    </source>
</evidence>
<dbReference type="PANTHER" id="PTHR23502">
    <property type="entry name" value="MAJOR FACILITATOR SUPERFAMILY"/>
    <property type="match status" value="1"/>
</dbReference>
<dbReference type="FunFam" id="1.20.1250.20:FF:000011">
    <property type="entry name" value="MFS multidrug transporter, putative"/>
    <property type="match status" value="1"/>
</dbReference>
<feature type="transmembrane region" description="Helical" evidence="9">
    <location>
        <begin position="142"/>
        <end position="161"/>
    </location>
</feature>
<dbReference type="GO" id="GO:0005886">
    <property type="term" value="C:plasma membrane"/>
    <property type="evidence" value="ECO:0007669"/>
    <property type="project" value="UniProtKB-SubCell"/>
</dbReference>
<sequence length="580" mass="63047">MHGPYHGPSSTPQYVSPTATVHGGVDDPSHPMQPMSTSEYVGENGNNDRYRYPEQSVKFSASPPTIAPSQPGGYTGSGTQEDPYVVDWDLGDPESPYNWTKKKKWIITMQLALCTFTVSFGSSSYSGGLTYIMADLNVSQDVAVLGVSLYVLGFALGPLIFAPLGETFGRRAVFLTTLSAYTVLHLGGALGKNLPTLLSCRLLSGTVGASPLTNSGGVISDIWNARERGAATAIYATVPFLGPIVGPIIGGYVAQSPSLGWRFNFWLMMMLSAVTLITGFLLTPETYTPVLLRWRAQKLMQASGGTEHYVSTYDISRPKSLGQAVRRNLSRPFIFLFTEPIVACLAIYVAIVYGTLYALFSAFPIIFQRHRGFSAGEGGLAFLGVGLGVVMGTTSTNIQNRFYWRAMDKSDNGRAPPEARLHMSIIGGLLCPIGLFWFAWTSQPHIHYLVSIFAGVPFGIGVAQILQGLTAYVMDAYGLYFASAIAATVVLRSIGGAIFPLFSTSMFNALGDQWAMSVFGFMSAICMPMPIIFFKYGWWIRSKSKLAYHNPEPRSNFPSRPETVTSHTEKKDATVIEAVV</sequence>
<dbReference type="SUPFAM" id="SSF103473">
    <property type="entry name" value="MFS general substrate transporter"/>
    <property type="match status" value="1"/>
</dbReference>
<dbReference type="Pfam" id="PF07690">
    <property type="entry name" value="MFS_1"/>
    <property type="match status" value="1"/>
</dbReference>
<feature type="transmembrane region" description="Helical" evidence="9">
    <location>
        <begin position="514"/>
        <end position="534"/>
    </location>
</feature>
<feature type="region of interest" description="Disordered" evidence="8">
    <location>
        <begin position="551"/>
        <end position="570"/>
    </location>
</feature>
<feature type="transmembrane region" description="Helical" evidence="9">
    <location>
        <begin position="333"/>
        <end position="360"/>
    </location>
</feature>
<feature type="transmembrane region" description="Helical" evidence="9">
    <location>
        <begin position="419"/>
        <end position="440"/>
    </location>
</feature>
<dbReference type="PROSITE" id="PS50850">
    <property type="entry name" value="MFS"/>
    <property type="match status" value="1"/>
</dbReference>
<evidence type="ECO:0000256" key="6">
    <source>
        <dbReference type="ARBA" id="ARBA00023136"/>
    </source>
</evidence>
<dbReference type="InterPro" id="IPR011701">
    <property type="entry name" value="MFS"/>
</dbReference>
<name>A0A067PB17_PLEO1</name>
<feature type="domain" description="Major facilitator superfamily (MFS) profile" evidence="10">
    <location>
        <begin position="107"/>
        <end position="541"/>
    </location>
</feature>
<dbReference type="STRING" id="1137138.A0A067PB17"/>
<evidence type="ECO:0000259" key="10">
    <source>
        <dbReference type="PROSITE" id="PS50850"/>
    </source>
</evidence>
<proteinExistence type="inferred from homology"/>
<dbReference type="Proteomes" id="UP000027073">
    <property type="component" value="Unassembled WGS sequence"/>
</dbReference>
<comment type="subcellular location">
    <subcellularLocation>
        <location evidence="1">Cell membrane</location>
        <topology evidence="1">Multi-pass membrane protein</topology>
    </subcellularLocation>
</comment>
<evidence type="ECO:0000256" key="5">
    <source>
        <dbReference type="ARBA" id="ARBA00022989"/>
    </source>
</evidence>
<keyword evidence="2" id="KW-0813">Transport</keyword>
<comment type="similarity">
    <text evidence="7">Belongs to the major facilitator superfamily. DHA1 family. Polyamines/proton antiporter (TC 2.A.1.2.16) subfamily.</text>
</comment>
<feature type="compositionally biased region" description="Polar residues" evidence="8">
    <location>
        <begin position="556"/>
        <end position="566"/>
    </location>
</feature>
<dbReference type="CDD" id="cd17323">
    <property type="entry name" value="MFS_Tpo1_MDR_like"/>
    <property type="match status" value="1"/>
</dbReference>
<dbReference type="OrthoDB" id="9986881at2759"/>
<evidence type="ECO:0000313" key="11">
    <source>
        <dbReference type="EMBL" id="KDQ33622.1"/>
    </source>
</evidence>
<keyword evidence="5 9" id="KW-1133">Transmembrane helix</keyword>
<dbReference type="InParanoid" id="A0A067PB17"/>
<feature type="transmembrane region" description="Helical" evidence="9">
    <location>
        <begin position="380"/>
        <end position="398"/>
    </location>
</feature>
<feature type="region of interest" description="Disordered" evidence="8">
    <location>
        <begin position="59"/>
        <end position="78"/>
    </location>
</feature>
<evidence type="ECO:0000256" key="1">
    <source>
        <dbReference type="ARBA" id="ARBA00004651"/>
    </source>
</evidence>
<dbReference type="Gene3D" id="1.20.1250.20">
    <property type="entry name" value="MFS general substrate transporter like domains"/>
    <property type="match status" value="1"/>
</dbReference>
<evidence type="ECO:0000256" key="7">
    <source>
        <dbReference type="ARBA" id="ARBA00038459"/>
    </source>
</evidence>
<feature type="region of interest" description="Disordered" evidence="8">
    <location>
        <begin position="1"/>
        <end position="47"/>
    </location>
</feature>
<gene>
    <name evidence="11" type="ORF">PLEOSDRAFT_152731</name>
</gene>
<keyword evidence="4 9" id="KW-0812">Transmembrane</keyword>
<dbReference type="InterPro" id="IPR020846">
    <property type="entry name" value="MFS_dom"/>
</dbReference>
<feature type="transmembrane region" description="Helical" evidence="9">
    <location>
        <begin position="478"/>
        <end position="502"/>
    </location>
</feature>
<feature type="transmembrane region" description="Helical" evidence="9">
    <location>
        <begin position="446"/>
        <end position="466"/>
    </location>
</feature>
<keyword evidence="6 9" id="KW-0472">Membrane</keyword>
<reference evidence="12" key="1">
    <citation type="journal article" date="2014" name="Proc. Natl. Acad. Sci. U.S.A.">
        <title>Extensive sampling of basidiomycete genomes demonstrates inadequacy of the white-rot/brown-rot paradigm for wood decay fungi.</title>
        <authorList>
            <person name="Riley R."/>
            <person name="Salamov A.A."/>
            <person name="Brown D.W."/>
            <person name="Nagy L.G."/>
            <person name="Floudas D."/>
            <person name="Held B.W."/>
            <person name="Levasseur A."/>
            <person name="Lombard V."/>
            <person name="Morin E."/>
            <person name="Otillar R."/>
            <person name="Lindquist E.A."/>
            <person name="Sun H."/>
            <person name="LaButti K.M."/>
            <person name="Schmutz J."/>
            <person name="Jabbour D."/>
            <person name="Luo H."/>
            <person name="Baker S.E."/>
            <person name="Pisabarro A.G."/>
            <person name="Walton J.D."/>
            <person name="Blanchette R.A."/>
            <person name="Henrissat B."/>
            <person name="Martin F."/>
            <person name="Cullen D."/>
            <person name="Hibbett D.S."/>
            <person name="Grigoriev I.V."/>
        </authorList>
    </citation>
    <scope>NUCLEOTIDE SEQUENCE [LARGE SCALE GENOMIC DNA]</scope>
    <source>
        <strain evidence="12">PC15</strain>
    </source>
</reference>
<feature type="compositionally biased region" description="Polar residues" evidence="8">
    <location>
        <begin position="34"/>
        <end position="45"/>
    </location>
</feature>
<feature type="compositionally biased region" description="Polar residues" evidence="8">
    <location>
        <begin position="8"/>
        <end position="19"/>
    </location>
</feature>
<dbReference type="AlphaFoldDB" id="A0A067PB17"/>
<dbReference type="VEuPathDB" id="FungiDB:PLEOSDRAFT_152731"/>
<evidence type="ECO:0000256" key="2">
    <source>
        <dbReference type="ARBA" id="ARBA00022448"/>
    </source>
</evidence>
<evidence type="ECO:0000256" key="9">
    <source>
        <dbReference type="SAM" id="Phobius"/>
    </source>
</evidence>
<dbReference type="EMBL" id="KL198004">
    <property type="protein sequence ID" value="KDQ33622.1"/>
    <property type="molecule type" value="Genomic_DNA"/>
</dbReference>
<evidence type="ECO:0000313" key="12">
    <source>
        <dbReference type="Proteomes" id="UP000027073"/>
    </source>
</evidence>
<evidence type="ECO:0000256" key="8">
    <source>
        <dbReference type="SAM" id="MobiDB-lite"/>
    </source>
</evidence>
<dbReference type="InterPro" id="IPR036259">
    <property type="entry name" value="MFS_trans_sf"/>
</dbReference>
<dbReference type="PANTHER" id="PTHR23502:SF186">
    <property type="entry name" value="MAJOR FACILITATOR SUPERFAMILY (MFS) PROFILE DOMAIN-CONTAINING PROTEIN"/>
    <property type="match status" value="1"/>
</dbReference>
<feature type="transmembrane region" description="Helical" evidence="9">
    <location>
        <begin position="265"/>
        <end position="283"/>
    </location>
</feature>